<keyword evidence="13" id="KW-1185">Reference proteome</keyword>
<dbReference type="EC" id="3.1.3.16" evidence="3"/>
<evidence type="ECO:0000256" key="7">
    <source>
        <dbReference type="ARBA" id="ARBA00022912"/>
    </source>
</evidence>
<keyword evidence="8" id="KW-0464">Manganese</keyword>
<evidence type="ECO:0000256" key="8">
    <source>
        <dbReference type="ARBA" id="ARBA00023211"/>
    </source>
</evidence>
<dbReference type="SUPFAM" id="SSF81606">
    <property type="entry name" value="PP2C-like"/>
    <property type="match status" value="1"/>
</dbReference>
<feature type="domain" description="PPM-type phosphatase" evidence="11">
    <location>
        <begin position="39"/>
        <end position="415"/>
    </location>
</feature>
<reference evidence="12 13" key="1">
    <citation type="submission" date="2024-06" db="EMBL/GenBank/DDBJ databases">
        <title>A chromosome level genome sequence of Diviner's sage (Salvia divinorum).</title>
        <authorList>
            <person name="Ford S.A."/>
            <person name="Ro D.-K."/>
            <person name="Ness R.W."/>
            <person name="Phillips M.A."/>
        </authorList>
    </citation>
    <scope>NUCLEOTIDE SEQUENCE [LARGE SCALE GENOMIC DNA]</scope>
    <source>
        <strain evidence="12">SAF-2024a</strain>
        <tissue evidence="12">Leaf</tissue>
    </source>
</reference>
<proteinExistence type="inferred from homology"/>
<dbReference type="Pfam" id="PF00481">
    <property type="entry name" value="PP2C"/>
    <property type="match status" value="2"/>
</dbReference>
<evidence type="ECO:0000256" key="6">
    <source>
        <dbReference type="ARBA" id="ARBA00022842"/>
    </source>
</evidence>
<evidence type="ECO:0000256" key="5">
    <source>
        <dbReference type="ARBA" id="ARBA00022801"/>
    </source>
</evidence>
<dbReference type="CDD" id="cd00143">
    <property type="entry name" value="PP2Cc"/>
    <property type="match status" value="1"/>
</dbReference>
<evidence type="ECO:0000313" key="12">
    <source>
        <dbReference type="EMBL" id="KAL1542555.1"/>
    </source>
</evidence>
<evidence type="ECO:0000256" key="10">
    <source>
        <dbReference type="SAM" id="MobiDB-lite"/>
    </source>
</evidence>
<evidence type="ECO:0000259" key="11">
    <source>
        <dbReference type="PROSITE" id="PS51746"/>
    </source>
</evidence>
<protein>
    <recommendedName>
        <fullName evidence="3">protein-serine/threonine phosphatase</fullName>
        <ecNumber evidence="3">3.1.3.16</ecNumber>
    </recommendedName>
</protein>
<dbReference type="PROSITE" id="PS01032">
    <property type="entry name" value="PPM_1"/>
    <property type="match status" value="1"/>
</dbReference>
<organism evidence="12 13">
    <name type="scientific">Salvia divinorum</name>
    <name type="common">Maria pastora</name>
    <name type="synonym">Diviner's sage</name>
    <dbReference type="NCBI Taxonomy" id="28513"/>
    <lineage>
        <taxon>Eukaryota</taxon>
        <taxon>Viridiplantae</taxon>
        <taxon>Streptophyta</taxon>
        <taxon>Embryophyta</taxon>
        <taxon>Tracheophyta</taxon>
        <taxon>Spermatophyta</taxon>
        <taxon>Magnoliopsida</taxon>
        <taxon>eudicotyledons</taxon>
        <taxon>Gunneridae</taxon>
        <taxon>Pentapetalae</taxon>
        <taxon>asterids</taxon>
        <taxon>lamiids</taxon>
        <taxon>Lamiales</taxon>
        <taxon>Lamiaceae</taxon>
        <taxon>Nepetoideae</taxon>
        <taxon>Mentheae</taxon>
        <taxon>Salviinae</taxon>
        <taxon>Salvia</taxon>
        <taxon>Salvia subgen. Calosphace</taxon>
    </lineage>
</organism>
<dbReference type="Proteomes" id="UP001567538">
    <property type="component" value="Unassembled WGS sequence"/>
</dbReference>
<dbReference type="InterPro" id="IPR036457">
    <property type="entry name" value="PPM-type-like_dom_sf"/>
</dbReference>
<feature type="region of interest" description="Disordered" evidence="10">
    <location>
        <begin position="509"/>
        <end position="653"/>
    </location>
</feature>
<comment type="similarity">
    <text evidence="9">Belongs to the PP2C family.</text>
</comment>
<evidence type="ECO:0000313" key="13">
    <source>
        <dbReference type="Proteomes" id="UP001567538"/>
    </source>
</evidence>
<dbReference type="EMBL" id="JBEAFC010000009">
    <property type="protein sequence ID" value="KAL1542555.1"/>
    <property type="molecule type" value="Genomic_DNA"/>
</dbReference>
<dbReference type="InterPro" id="IPR000222">
    <property type="entry name" value="PP2C_BS"/>
</dbReference>
<evidence type="ECO:0000256" key="9">
    <source>
        <dbReference type="RuleBase" id="RU003465"/>
    </source>
</evidence>
<dbReference type="InterPro" id="IPR015655">
    <property type="entry name" value="PP2C"/>
</dbReference>
<dbReference type="PANTHER" id="PTHR47992">
    <property type="entry name" value="PROTEIN PHOSPHATASE"/>
    <property type="match status" value="1"/>
</dbReference>
<comment type="cofactor">
    <cofactor evidence="2">
        <name>Mg(2+)</name>
        <dbReference type="ChEBI" id="CHEBI:18420"/>
    </cofactor>
</comment>
<name>A0ABD1GFM7_SALDI</name>
<feature type="compositionally biased region" description="Low complexity" evidence="10">
    <location>
        <begin position="442"/>
        <end position="456"/>
    </location>
</feature>
<accession>A0ABD1GFM7</accession>
<keyword evidence="7 9" id="KW-0904">Protein phosphatase</keyword>
<feature type="compositionally biased region" description="Polar residues" evidence="10">
    <location>
        <begin position="509"/>
        <end position="642"/>
    </location>
</feature>
<evidence type="ECO:0000256" key="2">
    <source>
        <dbReference type="ARBA" id="ARBA00001946"/>
    </source>
</evidence>
<comment type="cofactor">
    <cofactor evidence="1">
        <name>Mn(2+)</name>
        <dbReference type="ChEBI" id="CHEBI:29035"/>
    </cofactor>
</comment>
<dbReference type="Gene3D" id="3.60.40.10">
    <property type="entry name" value="PPM-type phosphatase domain"/>
    <property type="match status" value="1"/>
</dbReference>
<evidence type="ECO:0000256" key="3">
    <source>
        <dbReference type="ARBA" id="ARBA00013081"/>
    </source>
</evidence>
<dbReference type="GO" id="GO:0046872">
    <property type="term" value="F:metal ion binding"/>
    <property type="evidence" value="ECO:0007669"/>
    <property type="project" value="UniProtKB-KW"/>
</dbReference>
<feature type="region of interest" description="Disordered" evidence="10">
    <location>
        <begin position="437"/>
        <end position="467"/>
    </location>
</feature>
<keyword evidence="5 9" id="KW-0378">Hydrolase</keyword>
<evidence type="ECO:0000256" key="4">
    <source>
        <dbReference type="ARBA" id="ARBA00022723"/>
    </source>
</evidence>
<evidence type="ECO:0000256" key="1">
    <source>
        <dbReference type="ARBA" id="ARBA00001936"/>
    </source>
</evidence>
<gene>
    <name evidence="12" type="ORF">AAHA92_26634</name>
</gene>
<dbReference type="GO" id="GO:0004722">
    <property type="term" value="F:protein serine/threonine phosphatase activity"/>
    <property type="evidence" value="ECO:0007669"/>
    <property type="project" value="UniProtKB-EC"/>
</dbReference>
<keyword evidence="6" id="KW-0460">Magnesium</keyword>
<dbReference type="PROSITE" id="PS51746">
    <property type="entry name" value="PPM_2"/>
    <property type="match status" value="1"/>
</dbReference>
<keyword evidence="4" id="KW-0479">Metal-binding</keyword>
<dbReference type="AlphaFoldDB" id="A0ABD1GFM7"/>
<dbReference type="SMART" id="SM00332">
    <property type="entry name" value="PP2Cc"/>
    <property type="match status" value="1"/>
</dbReference>
<comment type="caution">
    <text evidence="12">The sequence shown here is derived from an EMBL/GenBank/DDBJ whole genome shotgun (WGS) entry which is preliminary data.</text>
</comment>
<dbReference type="InterPro" id="IPR001932">
    <property type="entry name" value="PPM-type_phosphatase-like_dom"/>
</dbReference>
<sequence>MLPSWFKSSVNDTDYSEIKLGRHQWGEFSMAAVKSDLVVQGYSQLESGSMSLHPSGPYGTFVGIYDGHGAPNASEFIKDHLFEFVKRITSDLGEMSGDVLDLSFLELEEQYLNLIRNESEAFPSLLYAGSSCLVGVVIGGRVFIANVGDSRAVLAQLPKPKRPVQLVREQLTRLKLNNLKEAWQNQGIPSFREQMLNIDYDLPWFREQPPHSSPCLVPRPVVLSYLDRQPYTRPRRNRHVQAIPLSTDHSAMLHSVRQELKKLYPRVPRIVLYDRVADIHRVKGILPTTRSIGDVYLKRWEFNTRPELPTKYKVEKQFNKPLILHQPALVDQELLPEDKFIIFASPELWKYVANEKAVDMVMNSSRKGIAMKLLKKALKRRARDRHGLTYMKLKKLNITQRRLVHDNISVVVLFLDHKLISGGRCNHVSLKSYEASNIQSRTDGASSSSTDGASGSHPHTGGASTSQFHIGEASTSHQLHIGEASTSRQLHIGEASTSRQLHIGKASTSQLHIGEASTSQPQTGEASTSQPHIGEASTSQPQTGEASTSQPHIGEASTSQPQTGEASTSQPHIGEASTSQPQTGEASTSQPHIGEASTSQPQTGEASTNQPHIGEASSSQPQTGGASTSQPRSAGASMSKSKTWPGFSRRYET</sequence>